<sequence>MHGRIDCRRPRSAARSESGRTESQIKDQNMEHLNVPPANHVKVLDGQGWVGLIDHLGTEATIVNAARVSFGKLKSEMDERDVGLLSYLIANRHTSPLEHMVFTFSIHCPLFIRGQWHRHRTWSYNEISRRYTEIDMEFYTPSILRRQSENNRQASFFDPEFDGKELREEIRRHNEASLKLYERLIASGVCREQARGVLPQNMMVTFWGTVDLANLLHFLDLRDSDHAQAEIREYAKAIKQLIKPLIPNVAAYFEKQGQEW</sequence>
<dbReference type="GO" id="GO:0050660">
    <property type="term" value="F:flavin adenine dinucleotide binding"/>
    <property type="evidence" value="ECO:0007669"/>
    <property type="project" value="UniProtKB-UniRule"/>
</dbReference>
<feature type="binding site" evidence="1">
    <location>
        <position position="126"/>
    </location>
    <ligand>
        <name>FAD</name>
        <dbReference type="ChEBI" id="CHEBI:57692"/>
        <note>ligand shared between neighboring subunits</note>
    </ligand>
</feature>
<comment type="function">
    <text evidence="1">Catalyzes the reductive methylation of 2'-deoxyuridine-5'-monophosphate (dUMP) to 2'-deoxythymidine-5'-monophosphate (dTMP) while utilizing 5,10-methylenetetrahydrofolate (mTHF) as the methyl donor, and NADPH and FADH(2) as the reductant.</text>
</comment>
<dbReference type="PANTHER" id="PTHR34934">
    <property type="entry name" value="FLAVIN-DEPENDENT THYMIDYLATE SYNTHASE"/>
    <property type="match status" value="1"/>
</dbReference>
<evidence type="ECO:0000256" key="2">
    <source>
        <dbReference type="SAM" id="MobiDB-lite"/>
    </source>
</evidence>
<dbReference type="NCBIfam" id="TIGR02170">
    <property type="entry name" value="thyX"/>
    <property type="match status" value="1"/>
</dbReference>
<feature type="binding site" evidence="1">
    <location>
        <position position="217"/>
    </location>
    <ligand>
        <name>FAD</name>
        <dbReference type="ChEBI" id="CHEBI:57692"/>
        <note>ligand shared between neighboring subunits</note>
    </ligand>
</feature>
<dbReference type="GO" id="GO:0032259">
    <property type="term" value="P:methylation"/>
    <property type="evidence" value="ECO:0007669"/>
    <property type="project" value="UniProtKB-KW"/>
</dbReference>
<feature type="binding site" description="in other chain" evidence="1">
    <location>
        <position position="195"/>
    </location>
    <ligand>
        <name>dUMP</name>
        <dbReference type="ChEBI" id="CHEBI:246422"/>
        <note>ligand shared between dimeric partners</note>
    </ligand>
</feature>
<keyword evidence="1 3" id="KW-0489">Methyltransferase</keyword>
<dbReference type="InterPro" id="IPR036098">
    <property type="entry name" value="Thymidylate_synthase_ThyX_sf"/>
</dbReference>
<dbReference type="UniPathway" id="UPA00575"/>
<dbReference type="SUPFAM" id="SSF69796">
    <property type="entry name" value="Thymidylate synthase-complementing protein Thy1"/>
    <property type="match status" value="1"/>
</dbReference>
<dbReference type="GO" id="GO:0050797">
    <property type="term" value="F:thymidylate synthase (FAD) activity"/>
    <property type="evidence" value="ECO:0007669"/>
    <property type="project" value="UniProtKB-UniRule"/>
</dbReference>
<dbReference type="EC" id="2.1.1.148" evidence="1"/>
<keyword evidence="1" id="KW-0521">NADP</keyword>
<protein>
    <recommendedName>
        <fullName evidence="1">Flavin-dependent thymidylate synthase</fullName>
        <shortName evidence="1">FDTS</shortName>
        <ecNumber evidence="1">2.1.1.148</ecNumber>
    </recommendedName>
    <alternativeName>
        <fullName evidence="1">FAD-dependent thymidylate synthase</fullName>
    </alternativeName>
    <alternativeName>
        <fullName evidence="1">Thymidylate synthase ThyX</fullName>
        <shortName evidence="1">TS</shortName>
        <shortName evidence="1">TSase</shortName>
    </alternativeName>
</protein>
<dbReference type="HAMAP" id="MF_01408">
    <property type="entry name" value="ThyX"/>
    <property type="match status" value="1"/>
</dbReference>
<comment type="caution">
    <text evidence="1">Lacks conserved residue(s) required for the propagation of feature annotation.</text>
</comment>
<keyword evidence="1" id="KW-0545">Nucleotide biosynthesis</keyword>
<dbReference type="GO" id="GO:0004799">
    <property type="term" value="F:thymidylate synthase activity"/>
    <property type="evidence" value="ECO:0007669"/>
    <property type="project" value="TreeGrafter"/>
</dbReference>
<dbReference type="EMBL" id="VUNS01000003">
    <property type="protein sequence ID" value="MST96316.1"/>
    <property type="molecule type" value="Genomic_DNA"/>
</dbReference>
<dbReference type="AlphaFoldDB" id="A0A844FYY0"/>
<dbReference type="GO" id="GO:0006231">
    <property type="term" value="P:dTMP biosynthetic process"/>
    <property type="evidence" value="ECO:0007669"/>
    <property type="project" value="UniProtKB-UniRule"/>
</dbReference>
<dbReference type="GO" id="GO:0070402">
    <property type="term" value="F:NADPH binding"/>
    <property type="evidence" value="ECO:0007669"/>
    <property type="project" value="TreeGrafter"/>
</dbReference>
<dbReference type="InterPro" id="IPR003669">
    <property type="entry name" value="Thymidylate_synthase_ThyX"/>
</dbReference>
<comment type="subunit">
    <text evidence="1">Homotetramer.</text>
</comment>
<reference evidence="3 4" key="1">
    <citation type="submission" date="2019-08" db="EMBL/GenBank/DDBJ databases">
        <title>In-depth cultivation of the pig gut microbiome towards novel bacterial diversity and tailored functional studies.</title>
        <authorList>
            <person name="Wylensek D."/>
            <person name="Hitch T.C.A."/>
            <person name="Clavel T."/>
        </authorList>
    </citation>
    <scope>NUCLEOTIDE SEQUENCE [LARGE SCALE GENOMIC DNA]</scope>
    <source>
        <strain evidence="3 4">BBE-744-WT-12</strain>
    </source>
</reference>
<keyword evidence="1" id="KW-0285">Flavoprotein</keyword>
<dbReference type="CDD" id="cd20175">
    <property type="entry name" value="ThyX"/>
    <property type="match status" value="1"/>
</dbReference>
<dbReference type="Gene3D" id="3.30.1360.170">
    <property type="match status" value="1"/>
</dbReference>
<evidence type="ECO:0000313" key="3">
    <source>
        <dbReference type="EMBL" id="MST96316.1"/>
    </source>
</evidence>
<comment type="catalytic activity">
    <reaction evidence="1">
        <text>dUMP + (6R)-5,10-methylene-5,6,7,8-tetrahydrofolate + NADPH + H(+) = dTMP + (6S)-5,6,7,8-tetrahydrofolate + NADP(+)</text>
        <dbReference type="Rhea" id="RHEA:29043"/>
        <dbReference type="ChEBI" id="CHEBI:15378"/>
        <dbReference type="ChEBI" id="CHEBI:15636"/>
        <dbReference type="ChEBI" id="CHEBI:57453"/>
        <dbReference type="ChEBI" id="CHEBI:57783"/>
        <dbReference type="ChEBI" id="CHEBI:58349"/>
        <dbReference type="ChEBI" id="CHEBI:63528"/>
        <dbReference type="ChEBI" id="CHEBI:246422"/>
        <dbReference type="EC" id="2.1.1.148"/>
    </reaction>
</comment>
<organism evidence="3 4">
    <name type="scientific">Victivallis lenta</name>
    <dbReference type="NCBI Taxonomy" id="2606640"/>
    <lineage>
        <taxon>Bacteria</taxon>
        <taxon>Pseudomonadati</taxon>
        <taxon>Lentisphaerota</taxon>
        <taxon>Lentisphaeria</taxon>
        <taxon>Victivallales</taxon>
        <taxon>Victivallaceae</taxon>
        <taxon>Victivallis</taxon>
    </lineage>
</organism>
<comment type="similarity">
    <text evidence="1">Belongs to the thymidylate synthase ThyX family.</text>
</comment>
<keyword evidence="1" id="KW-0274">FAD</keyword>
<evidence type="ECO:0000313" key="4">
    <source>
        <dbReference type="Proteomes" id="UP000435649"/>
    </source>
</evidence>
<dbReference type="PROSITE" id="PS51331">
    <property type="entry name" value="THYX"/>
    <property type="match status" value="1"/>
</dbReference>
<keyword evidence="1 3" id="KW-0808">Transferase</keyword>
<comment type="cofactor">
    <cofactor evidence="1">
        <name>FAD</name>
        <dbReference type="ChEBI" id="CHEBI:57692"/>
    </cofactor>
    <text evidence="1">Binds 4 FAD per tetramer. Each FAD binding site is formed by three monomers.</text>
</comment>
<feature type="region of interest" description="Disordered" evidence="2">
    <location>
        <begin position="1"/>
        <end position="24"/>
    </location>
</feature>
<accession>A0A844FYY0</accession>
<name>A0A844FYY0_9BACT</name>
<feature type="binding site" evidence="1">
    <location>
        <position position="95"/>
    </location>
    <ligand>
        <name>FAD</name>
        <dbReference type="ChEBI" id="CHEBI:57692"/>
        <note>ligand shared between neighboring subunits</note>
    </ligand>
</feature>
<feature type="binding site" evidence="1">
    <location>
        <begin position="118"/>
        <end position="120"/>
    </location>
    <ligand>
        <name>FAD</name>
        <dbReference type="ChEBI" id="CHEBI:57692"/>
        <note>ligand shared between neighboring subunits</note>
    </ligand>
</feature>
<evidence type="ECO:0000256" key="1">
    <source>
        <dbReference type="HAMAP-Rule" id="MF_01408"/>
    </source>
</evidence>
<dbReference type="GO" id="GO:0006235">
    <property type="term" value="P:dTTP biosynthetic process"/>
    <property type="evidence" value="ECO:0007669"/>
    <property type="project" value="UniProtKB-UniRule"/>
</dbReference>
<feature type="binding site" evidence="1">
    <location>
        <position position="222"/>
    </location>
    <ligand>
        <name>dUMP</name>
        <dbReference type="ChEBI" id="CHEBI:246422"/>
        <note>ligand shared between dimeric partners</note>
    </ligand>
</feature>
<dbReference type="Pfam" id="PF02511">
    <property type="entry name" value="Thy1"/>
    <property type="match status" value="1"/>
</dbReference>
<dbReference type="Proteomes" id="UP000435649">
    <property type="component" value="Unassembled WGS sequence"/>
</dbReference>
<feature type="active site" description="Involved in ionization of N3 of dUMP, leading to its activation" evidence="1">
    <location>
        <position position="222"/>
    </location>
</feature>
<comment type="pathway">
    <text evidence="1">Pyrimidine metabolism; dTTP biosynthesis.</text>
</comment>
<feature type="binding site" evidence="1">
    <location>
        <begin position="115"/>
        <end position="118"/>
    </location>
    <ligand>
        <name>dUMP</name>
        <dbReference type="ChEBI" id="CHEBI:246422"/>
        <note>ligand shared between dimeric partners</note>
    </ligand>
</feature>
<comment type="caution">
    <text evidence="3">The sequence shown here is derived from an EMBL/GenBank/DDBJ whole genome shotgun (WGS) entry which is preliminary data.</text>
</comment>
<proteinExistence type="inferred from homology"/>
<feature type="binding site" description="in other chain" evidence="1">
    <location>
        <begin position="126"/>
        <end position="130"/>
    </location>
    <ligand>
        <name>dUMP</name>
        <dbReference type="ChEBI" id="CHEBI:246422"/>
        <note>ligand shared between dimeric partners</note>
    </ligand>
</feature>
<dbReference type="PANTHER" id="PTHR34934:SF1">
    <property type="entry name" value="FLAVIN-DEPENDENT THYMIDYLATE SYNTHASE"/>
    <property type="match status" value="1"/>
</dbReference>
<keyword evidence="4" id="KW-1185">Reference proteome</keyword>
<gene>
    <name evidence="1 3" type="primary">thyX</name>
    <name evidence="3" type="ORF">FYJ85_04540</name>
</gene>